<evidence type="ECO:0000313" key="8">
    <source>
        <dbReference type="Proteomes" id="UP000053558"/>
    </source>
</evidence>
<feature type="transmembrane region" description="Helical" evidence="6">
    <location>
        <begin position="326"/>
        <end position="348"/>
    </location>
</feature>
<dbReference type="EMBL" id="JH711585">
    <property type="protein sequence ID" value="EIW76792.1"/>
    <property type="molecule type" value="Genomic_DNA"/>
</dbReference>
<feature type="transmembrane region" description="Helical" evidence="6">
    <location>
        <begin position="360"/>
        <end position="381"/>
    </location>
</feature>
<comment type="caution">
    <text evidence="7">The sequence shown here is derived from an EMBL/GenBank/DDBJ whole genome shotgun (WGS) entry which is preliminary data.</text>
</comment>
<keyword evidence="4 6" id="KW-1133">Transmembrane helix</keyword>
<protein>
    <recommendedName>
        <fullName evidence="9">Amino acid transporter</fullName>
    </recommendedName>
</protein>
<dbReference type="GO" id="GO:0016020">
    <property type="term" value="C:membrane"/>
    <property type="evidence" value="ECO:0007669"/>
    <property type="project" value="UniProtKB-SubCell"/>
</dbReference>
<dbReference type="KEGG" id="cput:CONPUDRAFT_76368"/>
<dbReference type="Gene3D" id="1.20.1740.10">
    <property type="entry name" value="Amino acid/polyamine transporter I"/>
    <property type="match status" value="1"/>
</dbReference>
<gene>
    <name evidence="7" type="ORF">CONPUDRAFT_76368</name>
</gene>
<dbReference type="RefSeq" id="XP_007772934.1">
    <property type="nucleotide sequence ID" value="XM_007774744.1"/>
</dbReference>
<feature type="transmembrane region" description="Helical" evidence="6">
    <location>
        <begin position="212"/>
        <end position="242"/>
    </location>
</feature>
<evidence type="ECO:0000256" key="2">
    <source>
        <dbReference type="ARBA" id="ARBA00022448"/>
    </source>
</evidence>
<feature type="transmembrane region" description="Helical" evidence="6">
    <location>
        <begin position="108"/>
        <end position="126"/>
    </location>
</feature>
<dbReference type="AlphaFoldDB" id="A0A5M3MC27"/>
<organism evidence="7 8">
    <name type="scientific">Coniophora puteana (strain RWD-64-598)</name>
    <name type="common">Brown rot fungus</name>
    <dbReference type="NCBI Taxonomy" id="741705"/>
    <lineage>
        <taxon>Eukaryota</taxon>
        <taxon>Fungi</taxon>
        <taxon>Dikarya</taxon>
        <taxon>Basidiomycota</taxon>
        <taxon>Agaricomycotina</taxon>
        <taxon>Agaricomycetes</taxon>
        <taxon>Agaricomycetidae</taxon>
        <taxon>Boletales</taxon>
        <taxon>Coniophorineae</taxon>
        <taxon>Coniophoraceae</taxon>
        <taxon>Coniophora</taxon>
    </lineage>
</organism>
<evidence type="ECO:0000256" key="6">
    <source>
        <dbReference type="SAM" id="Phobius"/>
    </source>
</evidence>
<keyword evidence="5 6" id="KW-0472">Membrane</keyword>
<sequence>MSTDRSETSTMTSDDEELKMLGYQPSFRREFTNLATISFAFSSMCDLLPSEVHFSPLDAGKVTWCWILGSCMCLTLGSSIAEIVSAYPTCGGMYTASAKLCPEKHRAIVGWLSVIAQVVGLFSPEFELANMILAAVSPRYTVTPDVTVGVFATLMMHSANFVFGSKSIVNGTGGWNTGVAFLLGLLSVRLSVLEDYDATTQISLTHPFSEVIGIRLFGWLFNIVLILCSGLLMGIPAALFLWTRLKQAHALSVPIVATMVRHNLHYSPSPVSYLIPFIPGLPDGAYFGVVLRSTRTPLRAIWLTTVLSVLPEVNFKPGPFYMGDGLLSWAANITCTTWTLFVCVMFSLPNEMPVSPKNMSYSSVITVSIVIMSLPLCIFTISADRMRYEQGVVLVWRHYHGPQSNLASSADSEDVEGIRIDEELKEKA</sequence>
<name>A0A5M3MC27_CONPW</name>
<evidence type="ECO:0000256" key="1">
    <source>
        <dbReference type="ARBA" id="ARBA00004141"/>
    </source>
</evidence>
<evidence type="ECO:0000256" key="5">
    <source>
        <dbReference type="ARBA" id="ARBA00023136"/>
    </source>
</evidence>
<keyword evidence="3 6" id="KW-0812">Transmembrane</keyword>
<feature type="transmembrane region" description="Helical" evidence="6">
    <location>
        <begin position="175"/>
        <end position="192"/>
    </location>
</feature>
<dbReference type="PANTHER" id="PTHR45649">
    <property type="entry name" value="AMINO-ACID PERMEASE BAT1"/>
    <property type="match status" value="1"/>
</dbReference>
<evidence type="ECO:0000256" key="3">
    <source>
        <dbReference type="ARBA" id="ARBA00022692"/>
    </source>
</evidence>
<keyword evidence="8" id="KW-1185">Reference proteome</keyword>
<reference evidence="8" key="1">
    <citation type="journal article" date="2012" name="Science">
        <title>The Paleozoic origin of enzymatic lignin decomposition reconstructed from 31 fungal genomes.</title>
        <authorList>
            <person name="Floudas D."/>
            <person name="Binder M."/>
            <person name="Riley R."/>
            <person name="Barry K."/>
            <person name="Blanchette R.A."/>
            <person name="Henrissat B."/>
            <person name="Martinez A.T."/>
            <person name="Otillar R."/>
            <person name="Spatafora J.W."/>
            <person name="Yadav J.S."/>
            <person name="Aerts A."/>
            <person name="Benoit I."/>
            <person name="Boyd A."/>
            <person name="Carlson A."/>
            <person name="Copeland A."/>
            <person name="Coutinho P.M."/>
            <person name="de Vries R.P."/>
            <person name="Ferreira P."/>
            <person name="Findley K."/>
            <person name="Foster B."/>
            <person name="Gaskell J."/>
            <person name="Glotzer D."/>
            <person name="Gorecki P."/>
            <person name="Heitman J."/>
            <person name="Hesse C."/>
            <person name="Hori C."/>
            <person name="Igarashi K."/>
            <person name="Jurgens J.A."/>
            <person name="Kallen N."/>
            <person name="Kersten P."/>
            <person name="Kohler A."/>
            <person name="Kuees U."/>
            <person name="Kumar T.K.A."/>
            <person name="Kuo A."/>
            <person name="LaButti K."/>
            <person name="Larrondo L.F."/>
            <person name="Lindquist E."/>
            <person name="Ling A."/>
            <person name="Lombard V."/>
            <person name="Lucas S."/>
            <person name="Lundell T."/>
            <person name="Martin R."/>
            <person name="McLaughlin D.J."/>
            <person name="Morgenstern I."/>
            <person name="Morin E."/>
            <person name="Murat C."/>
            <person name="Nagy L.G."/>
            <person name="Nolan M."/>
            <person name="Ohm R.A."/>
            <person name="Patyshakuliyeva A."/>
            <person name="Rokas A."/>
            <person name="Ruiz-Duenas F.J."/>
            <person name="Sabat G."/>
            <person name="Salamov A."/>
            <person name="Samejima M."/>
            <person name="Schmutz J."/>
            <person name="Slot J.C."/>
            <person name="St John F."/>
            <person name="Stenlid J."/>
            <person name="Sun H."/>
            <person name="Sun S."/>
            <person name="Syed K."/>
            <person name="Tsang A."/>
            <person name="Wiebenga A."/>
            <person name="Young D."/>
            <person name="Pisabarro A."/>
            <person name="Eastwood D.C."/>
            <person name="Martin F."/>
            <person name="Cullen D."/>
            <person name="Grigoriev I.V."/>
            <person name="Hibbett D.S."/>
        </authorList>
    </citation>
    <scope>NUCLEOTIDE SEQUENCE [LARGE SCALE GENOMIC DNA]</scope>
    <source>
        <strain evidence="8">RWD-64-598 SS2</strain>
    </source>
</reference>
<dbReference type="Proteomes" id="UP000053558">
    <property type="component" value="Unassembled WGS sequence"/>
</dbReference>
<evidence type="ECO:0008006" key="9">
    <source>
        <dbReference type="Google" id="ProtNLM"/>
    </source>
</evidence>
<evidence type="ECO:0000313" key="7">
    <source>
        <dbReference type="EMBL" id="EIW76792.1"/>
    </source>
</evidence>
<dbReference type="GO" id="GO:0022857">
    <property type="term" value="F:transmembrane transporter activity"/>
    <property type="evidence" value="ECO:0007669"/>
    <property type="project" value="InterPro"/>
</dbReference>
<proteinExistence type="predicted"/>
<comment type="subcellular location">
    <subcellularLocation>
        <location evidence="1">Membrane</location>
        <topology evidence="1">Multi-pass membrane protein</topology>
    </subcellularLocation>
</comment>
<dbReference type="OrthoDB" id="10054429at2759"/>
<dbReference type="Pfam" id="PF13520">
    <property type="entry name" value="AA_permease_2"/>
    <property type="match status" value="1"/>
</dbReference>
<feature type="transmembrane region" description="Helical" evidence="6">
    <location>
        <begin position="146"/>
        <end position="163"/>
    </location>
</feature>
<dbReference type="OMA" id="NITCTTW"/>
<dbReference type="PANTHER" id="PTHR45649:SF9">
    <property type="entry name" value="AMINO-ACID PERMEASE 2"/>
    <property type="match status" value="1"/>
</dbReference>
<dbReference type="InterPro" id="IPR002293">
    <property type="entry name" value="AA/rel_permease1"/>
</dbReference>
<feature type="transmembrane region" description="Helical" evidence="6">
    <location>
        <begin position="66"/>
        <end position="87"/>
    </location>
</feature>
<evidence type="ECO:0000256" key="4">
    <source>
        <dbReference type="ARBA" id="ARBA00022989"/>
    </source>
</evidence>
<accession>A0A5M3MC27</accession>
<keyword evidence="2" id="KW-0813">Transport</keyword>
<dbReference type="GeneID" id="19209495"/>